<name>X0TTB7_9ZZZZ</name>
<dbReference type="EMBL" id="BARS01019482">
    <property type="protein sequence ID" value="GAF91417.1"/>
    <property type="molecule type" value="Genomic_DNA"/>
</dbReference>
<accession>X0TTB7</accession>
<proteinExistence type="predicted"/>
<feature type="non-terminal residue" evidence="1">
    <location>
        <position position="94"/>
    </location>
</feature>
<comment type="caution">
    <text evidence="1">The sequence shown here is derived from an EMBL/GenBank/DDBJ whole genome shotgun (WGS) entry which is preliminary data.</text>
</comment>
<gene>
    <name evidence="1" type="ORF">S01H1_31569</name>
</gene>
<reference evidence="1" key="1">
    <citation type="journal article" date="2014" name="Front. Microbiol.">
        <title>High frequency of phylogenetically diverse reductive dehalogenase-homologous genes in deep subseafloor sedimentary metagenomes.</title>
        <authorList>
            <person name="Kawai M."/>
            <person name="Futagami T."/>
            <person name="Toyoda A."/>
            <person name="Takaki Y."/>
            <person name="Nishi S."/>
            <person name="Hori S."/>
            <person name="Arai W."/>
            <person name="Tsubouchi T."/>
            <person name="Morono Y."/>
            <person name="Uchiyama I."/>
            <person name="Ito T."/>
            <person name="Fujiyama A."/>
            <person name="Inagaki F."/>
            <person name="Takami H."/>
        </authorList>
    </citation>
    <scope>NUCLEOTIDE SEQUENCE</scope>
    <source>
        <strain evidence="1">Expedition CK06-06</strain>
    </source>
</reference>
<protein>
    <submittedName>
        <fullName evidence="1">Uncharacterized protein</fullName>
    </submittedName>
</protein>
<dbReference type="PROSITE" id="PS51257">
    <property type="entry name" value="PROKAR_LIPOPROTEIN"/>
    <property type="match status" value="1"/>
</dbReference>
<evidence type="ECO:0000313" key="1">
    <source>
        <dbReference type="EMBL" id="GAF91417.1"/>
    </source>
</evidence>
<sequence length="94" mass="10567">MKNLIAITTAAILALTFSCHSALYAQANQKQQVLKRSQENLQTEPTEKSRPRMNSIKTVNFYLKNGQLVFGKLVSEDRNKVTVEQLKKSSIVVS</sequence>
<dbReference type="AlphaFoldDB" id="X0TTB7"/>
<organism evidence="1">
    <name type="scientific">marine sediment metagenome</name>
    <dbReference type="NCBI Taxonomy" id="412755"/>
    <lineage>
        <taxon>unclassified sequences</taxon>
        <taxon>metagenomes</taxon>
        <taxon>ecological metagenomes</taxon>
    </lineage>
</organism>